<dbReference type="GO" id="GO:0015969">
    <property type="term" value="P:guanosine tetraphosphate metabolic process"/>
    <property type="evidence" value="ECO:0007669"/>
    <property type="project" value="InterPro"/>
</dbReference>
<gene>
    <name evidence="3" type="ORF">EBQ10_04990</name>
</gene>
<protein>
    <recommendedName>
        <fullName evidence="2">RelA/SpoT domain-containing protein</fullName>
    </recommendedName>
</protein>
<dbReference type="CDD" id="cd05399">
    <property type="entry name" value="NT_Rel-Spo_like"/>
    <property type="match status" value="1"/>
</dbReference>
<dbReference type="Proteomes" id="UP000275951">
    <property type="component" value="Chromosome"/>
</dbReference>
<feature type="region of interest" description="Disordered" evidence="1">
    <location>
        <begin position="221"/>
        <end position="252"/>
    </location>
</feature>
<evidence type="ECO:0000259" key="2">
    <source>
        <dbReference type="SMART" id="SM00954"/>
    </source>
</evidence>
<dbReference type="InterPro" id="IPR043519">
    <property type="entry name" value="NT_sf"/>
</dbReference>
<dbReference type="PANTHER" id="PTHR41773:SF1">
    <property type="entry name" value="RELA_SPOT DOMAIN-CONTAINING PROTEIN"/>
    <property type="match status" value="1"/>
</dbReference>
<sequence length="360" mass="41014">MVDRLMGALDNVDYRIWDWLPSAATEVEIYLRRMLTGPSIKAHNVSSRAKTIASFQNKCRQKNYSDPLAEVTDVVAARIITYSRTDRERVCDLIRDRFIVKEDEDRNPGAERPYEARGYDCHHFIVIGENATNQPSWLVEGGDLARYFEEFGGLEIQVRTVAAHAWAEFEHARRYKGKQFHALSEHDQATIDLLFAAAADTRSSLDEIFVAIDRVIARPAVESRRPEEERREKPVLPEWGQGGSEADSPVDEESLRQLLNKTYPRDKRPTKEGLAFGLELVQACGLTTMGELAAILKQVDSERVQELMAYDISVTQVRRLDDDLLAFFGEDYLATAGVVGNRPQRPQQLGWRYDRIRGKV</sequence>
<dbReference type="EMBL" id="CP033905">
    <property type="protein sequence ID" value="AZR06715.1"/>
    <property type="molecule type" value="Genomic_DNA"/>
</dbReference>
<evidence type="ECO:0000256" key="1">
    <source>
        <dbReference type="SAM" id="MobiDB-lite"/>
    </source>
</evidence>
<evidence type="ECO:0000313" key="4">
    <source>
        <dbReference type="Proteomes" id="UP000275951"/>
    </source>
</evidence>
<dbReference type="AlphaFoldDB" id="A0A3Q9GHK3"/>
<dbReference type="SUPFAM" id="SSF81301">
    <property type="entry name" value="Nucleotidyltransferase"/>
    <property type="match status" value="1"/>
</dbReference>
<organism evidence="3 4">
    <name type="scientific">Trueperella pyogenes</name>
    <dbReference type="NCBI Taxonomy" id="1661"/>
    <lineage>
        <taxon>Bacteria</taxon>
        <taxon>Bacillati</taxon>
        <taxon>Actinomycetota</taxon>
        <taxon>Actinomycetes</taxon>
        <taxon>Actinomycetales</taxon>
        <taxon>Actinomycetaceae</taxon>
        <taxon>Trueperella</taxon>
    </lineage>
</organism>
<proteinExistence type="predicted"/>
<dbReference type="PANTHER" id="PTHR41773">
    <property type="entry name" value="GTP PYROPHOSPHATASE-RELATED"/>
    <property type="match status" value="1"/>
</dbReference>
<dbReference type="InterPro" id="IPR007685">
    <property type="entry name" value="RelA_SpoT"/>
</dbReference>
<name>A0A3Q9GHK3_9ACTO</name>
<reference evidence="3 4" key="1">
    <citation type="submission" date="2018-11" db="EMBL/GenBank/DDBJ databases">
        <title>Multidrug-resistant genes are associated with an 42-kb island TGI1 carrying a complex class 1 integron in a Trueperella pyogenes.</title>
        <authorList>
            <person name="Dong W."/>
        </authorList>
    </citation>
    <scope>NUCLEOTIDE SEQUENCE [LARGE SCALE GENOMIC DNA]</scope>
    <source>
        <strain evidence="3 4">TP4</strain>
    </source>
</reference>
<dbReference type="Pfam" id="PF04607">
    <property type="entry name" value="RelA_SpoT"/>
    <property type="match status" value="1"/>
</dbReference>
<evidence type="ECO:0000313" key="3">
    <source>
        <dbReference type="EMBL" id="AZR06715.1"/>
    </source>
</evidence>
<feature type="domain" description="RelA/SpoT" evidence="2">
    <location>
        <begin position="47"/>
        <end position="181"/>
    </location>
</feature>
<dbReference type="RefSeq" id="WP_114949330.1">
    <property type="nucleotide sequence ID" value="NZ_CP123428.1"/>
</dbReference>
<dbReference type="SMART" id="SM00954">
    <property type="entry name" value="RelA_SpoT"/>
    <property type="match status" value="1"/>
</dbReference>
<accession>A0A3Q9GHK3</accession>
<feature type="compositionally biased region" description="Basic and acidic residues" evidence="1">
    <location>
        <begin position="221"/>
        <end position="235"/>
    </location>
</feature>
<dbReference type="Gene3D" id="3.30.460.10">
    <property type="entry name" value="Beta Polymerase, domain 2"/>
    <property type="match status" value="1"/>
</dbReference>